<organism evidence="3 4">
    <name type="scientific">Streptococcus constellatus</name>
    <dbReference type="NCBI Taxonomy" id="76860"/>
    <lineage>
        <taxon>Bacteria</taxon>
        <taxon>Bacillati</taxon>
        <taxon>Bacillota</taxon>
        <taxon>Bacilli</taxon>
        <taxon>Lactobacillales</taxon>
        <taxon>Streptococcaceae</taxon>
        <taxon>Streptococcus</taxon>
        <taxon>Streptococcus anginosus group</taxon>
    </lineage>
</organism>
<gene>
    <name evidence="3" type="ORF">RN79_08015</name>
</gene>
<reference evidence="3 4" key="1">
    <citation type="submission" date="2014-12" db="EMBL/GenBank/DDBJ databases">
        <title>Partial genome sequence of Streptococcus constellatus KCOM 1650 (= ChDC B144).</title>
        <authorList>
            <person name="Kook J.-K."/>
            <person name="Park S.-N."/>
            <person name="Lim Y.K."/>
            <person name="Jo E."/>
        </authorList>
    </citation>
    <scope>NUCLEOTIDE SEQUENCE [LARGE SCALE GENOMIC DNA]</scope>
    <source>
        <strain evidence="3 4">KCOM 1650</strain>
    </source>
</reference>
<proteinExistence type="predicted"/>
<dbReference type="GO" id="GO:0005829">
    <property type="term" value="C:cytosol"/>
    <property type="evidence" value="ECO:0007669"/>
    <property type="project" value="TreeGrafter"/>
</dbReference>
<name>A0A0C1K3W2_STRCV</name>
<evidence type="ECO:0000313" key="3">
    <source>
        <dbReference type="EMBL" id="KIC77630.1"/>
    </source>
</evidence>
<dbReference type="OrthoDB" id="1495025at2"/>
<feature type="domain" description="HTH cro/C1-type" evidence="2">
    <location>
        <begin position="14"/>
        <end position="68"/>
    </location>
</feature>
<dbReference type="AlphaFoldDB" id="A0A0C1K3W2"/>
<protein>
    <submittedName>
        <fullName evidence="3">DNA-binding protein</fullName>
    </submittedName>
</protein>
<keyword evidence="1 3" id="KW-0238">DNA-binding</keyword>
<dbReference type="PANTHER" id="PTHR46797:SF1">
    <property type="entry name" value="METHYLPHOSPHONATE SYNTHASE"/>
    <property type="match status" value="1"/>
</dbReference>
<dbReference type="InterPro" id="IPR001387">
    <property type="entry name" value="Cro/C1-type_HTH"/>
</dbReference>
<dbReference type="Proteomes" id="UP000031339">
    <property type="component" value="Unassembled WGS sequence"/>
</dbReference>
<evidence type="ECO:0000256" key="1">
    <source>
        <dbReference type="ARBA" id="ARBA00023125"/>
    </source>
</evidence>
<sequence length="115" mass="13210">MTKFYLRHYIGKRVRTLRKIKSMSQQTLSEKADVGTDYISNLETKGSNIKIDTLEKILTALDSNTVEFFESQVNTENKELQKLVDDLLELPSSEQKQLLIAFQILIETVKDKGKS</sequence>
<accession>A0A0C1K3W2</accession>
<dbReference type="SUPFAM" id="SSF47413">
    <property type="entry name" value="lambda repressor-like DNA-binding domains"/>
    <property type="match status" value="1"/>
</dbReference>
<evidence type="ECO:0000259" key="2">
    <source>
        <dbReference type="PROSITE" id="PS50943"/>
    </source>
</evidence>
<evidence type="ECO:0000313" key="4">
    <source>
        <dbReference type="Proteomes" id="UP000031339"/>
    </source>
</evidence>
<dbReference type="InterPro" id="IPR010982">
    <property type="entry name" value="Lambda_DNA-bd_dom_sf"/>
</dbReference>
<dbReference type="InterPro" id="IPR050807">
    <property type="entry name" value="TransReg_Diox_bact_type"/>
</dbReference>
<dbReference type="PANTHER" id="PTHR46797">
    <property type="entry name" value="HTH-TYPE TRANSCRIPTIONAL REGULATOR"/>
    <property type="match status" value="1"/>
</dbReference>
<dbReference type="PROSITE" id="PS50943">
    <property type="entry name" value="HTH_CROC1"/>
    <property type="match status" value="1"/>
</dbReference>
<dbReference type="SMART" id="SM00530">
    <property type="entry name" value="HTH_XRE"/>
    <property type="match status" value="1"/>
</dbReference>
<dbReference type="EMBL" id="JWIY01000003">
    <property type="protein sequence ID" value="KIC77630.1"/>
    <property type="molecule type" value="Genomic_DNA"/>
</dbReference>
<dbReference type="CDD" id="cd00093">
    <property type="entry name" value="HTH_XRE"/>
    <property type="match status" value="1"/>
</dbReference>
<dbReference type="Pfam" id="PF01381">
    <property type="entry name" value="HTH_3"/>
    <property type="match status" value="1"/>
</dbReference>
<dbReference type="GO" id="GO:0003700">
    <property type="term" value="F:DNA-binding transcription factor activity"/>
    <property type="evidence" value="ECO:0007669"/>
    <property type="project" value="TreeGrafter"/>
</dbReference>
<comment type="caution">
    <text evidence="3">The sequence shown here is derived from an EMBL/GenBank/DDBJ whole genome shotgun (WGS) entry which is preliminary data.</text>
</comment>
<dbReference type="GO" id="GO:0003677">
    <property type="term" value="F:DNA binding"/>
    <property type="evidence" value="ECO:0007669"/>
    <property type="project" value="UniProtKB-KW"/>
</dbReference>
<dbReference type="Gene3D" id="1.10.260.40">
    <property type="entry name" value="lambda repressor-like DNA-binding domains"/>
    <property type="match status" value="1"/>
</dbReference>
<dbReference type="RefSeq" id="WP_003038271.1">
    <property type="nucleotide sequence ID" value="NZ_JUTC01000042.1"/>
</dbReference>